<proteinExistence type="predicted"/>
<sequence>MPQVICGCCSKKLRAAHAFVQQAQEVNAKLCSMLQQSDDVNKPLDCLQKVQIDIGSCAEIKMEQDSVYEDGRDVDVMTEAQFLKRVLNLSKNTEEDTLAATF</sequence>
<comment type="caution">
    <text evidence="1">The sequence shown here is derived from an EMBL/GenBank/DDBJ whole genome shotgun (WGS) entry which is preliminary data.</text>
</comment>
<evidence type="ECO:0008006" key="3">
    <source>
        <dbReference type="Google" id="ProtNLM"/>
    </source>
</evidence>
<dbReference type="OrthoDB" id="8117402at2759"/>
<keyword evidence="2" id="KW-1185">Reference proteome</keyword>
<organism evidence="1 2">
    <name type="scientific">Eumeta variegata</name>
    <name type="common">Bagworm moth</name>
    <name type="synonym">Eumeta japonica</name>
    <dbReference type="NCBI Taxonomy" id="151549"/>
    <lineage>
        <taxon>Eukaryota</taxon>
        <taxon>Metazoa</taxon>
        <taxon>Ecdysozoa</taxon>
        <taxon>Arthropoda</taxon>
        <taxon>Hexapoda</taxon>
        <taxon>Insecta</taxon>
        <taxon>Pterygota</taxon>
        <taxon>Neoptera</taxon>
        <taxon>Endopterygota</taxon>
        <taxon>Lepidoptera</taxon>
        <taxon>Glossata</taxon>
        <taxon>Ditrysia</taxon>
        <taxon>Tineoidea</taxon>
        <taxon>Psychidae</taxon>
        <taxon>Oiketicinae</taxon>
        <taxon>Eumeta</taxon>
    </lineage>
</organism>
<reference evidence="1 2" key="1">
    <citation type="journal article" date="2019" name="Commun. Biol.">
        <title>The bagworm genome reveals a unique fibroin gene that provides high tensile strength.</title>
        <authorList>
            <person name="Kono N."/>
            <person name="Nakamura H."/>
            <person name="Ohtoshi R."/>
            <person name="Tomita M."/>
            <person name="Numata K."/>
            <person name="Arakawa K."/>
        </authorList>
    </citation>
    <scope>NUCLEOTIDE SEQUENCE [LARGE SCALE GENOMIC DNA]</scope>
</reference>
<name>A0A4C1SSF1_EUMVA</name>
<dbReference type="Proteomes" id="UP000299102">
    <property type="component" value="Unassembled WGS sequence"/>
</dbReference>
<dbReference type="EMBL" id="BGZK01007683">
    <property type="protein sequence ID" value="GBP05099.1"/>
    <property type="molecule type" value="Genomic_DNA"/>
</dbReference>
<evidence type="ECO:0000313" key="1">
    <source>
        <dbReference type="EMBL" id="GBP05099.1"/>
    </source>
</evidence>
<evidence type="ECO:0000313" key="2">
    <source>
        <dbReference type="Proteomes" id="UP000299102"/>
    </source>
</evidence>
<gene>
    <name evidence="1" type="ORF">EVAR_71866_1</name>
</gene>
<dbReference type="AlphaFoldDB" id="A0A4C1SSF1"/>
<protein>
    <recommendedName>
        <fullName evidence="3">ZAD domain-containing protein</fullName>
    </recommendedName>
</protein>
<accession>A0A4C1SSF1</accession>